<gene>
    <name evidence="3" type="ORF">NM686_001980</name>
</gene>
<reference evidence="3" key="1">
    <citation type="submission" date="2022-11" db="EMBL/GenBank/DDBJ databases">
        <title>Methylomonas rapida sp. nov., Carotenoid-Producing Obligate Methanotrophs with High Growth Characteristics and Biotechnological Potential.</title>
        <authorList>
            <person name="Tikhonova E.N."/>
            <person name="Suleimanov R.Z."/>
            <person name="Miroshnikov K."/>
            <person name="Oshkin I.Y."/>
            <person name="Belova S.E."/>
            <person name="Danilova O.V."/>
            <person name="Ashikhmin A."/>
            <person name="Konopkin A."/>
            <person name="But S.Y."/>
            <person name="Khmelenina V.N."/>
            <person name="Kuznetsov N."/>
            <person name="Pimenov N.V."/>
            <person name="Dedysh S.N."/>
        </authorList>
    </citation>
    <scope>NUCLEOTIDE SEQUENCE</scope>
    <source>
        <strain evidence="3">MP1</strain>
    </source>
</reference>
<evidence type="ECO:0000313" key="3">
    <source>
        <dbReference type="EMBL" id="WAR45304.1"/>
    </source>
</evidence>
<keyword evidence="4" id="KW-1185">Reference proteome</keyword>
<comment type="similarity">
    <text evidence="1">Belongs to the glycosyltransferase 2 family. WaaE/KdtX subfamily.</text>
</comment>
<dbReference type="Gene3D" id="3.90.550.10">
    <property type="entry name" value="Spore Coat Polysaccharide Biosynthesis Protein SpsA, Chain A"/>
    <property type="match status" value="1"/>
</dbReference>
<evidence type="ECO:0000259" key="2">
    <source>
        <dbReference type="Pfam" id="PF00535"/>
    </source>
</evidence>
<organism evidence="3 4">
    <name type="scientific">Methylomonas rapida</name>
    <dbReference type="NCBI Taxonomy" id="2963939"/>
    <lineage>
        <taxon>Bacteria</taxon>
        <taxon>Pseudomonadati</taxon>
        <taxon>Pseudomonadota</taxon>
        <taxon>Gammaproteobacteria</taxon>
        <taxon>Methylococcales</taxon>
        <taxon>Methylococcaceae</taxon>
        <taxon>Methylomonas</taxon>
    </lineage>
</organism>
<sequence length="249" mass="28712">MLSVIVITHNEAQNIERCLNSVRWADEIIVLDSGSTDNTVDLCKRFTDQVFVTDWPGFGPQKQRALEKAKYDWVLSLDADEEISAALQQEIQDAMLKTDIQGFEIPRLSSYCGRQMKHGGWWPDYVLRLFRRTTGRFSDDVVHEHIEVTGIIERLQNPILHEAYVNNDEVLHKVNTYSSLGARKLFQRGKSSNLPHALLKGWWTFMRTYFIKAAFLDGAEGLMLAISNAEGSYYKYLKLRELHLTNKNK</sequence>
<dbReference type="EMBL" id="CP113517">
    <property type="protein sequence ID" value="WAR45304.1"/>
    <property type="molecule type" value="Genomic_DNA"/>
</dbReference>
<dbReference type="InterPro" id="IPR001173">
    <property type="entry name" value="Glyco_trans_2-like"/>
</dbReference>
<proteinExistence type="inferred from homology"/>
<dbReference type="InterPro" id="IPR029044">
    <property type="entry name" value="Nucleotide-diphossugar_trans"/>
</dbReference>
<dbReference type="CDD" id="cd02511">
    <property type="entry name" value="Beta4Glucosyltransferase"/>
    <property type="match status" value="1"/>
</dbReference>
<dbReference type="Proteomes" id="UP001162780">
    <property type="component" value="Chromosome"/>
</dbReference>
<name>A0ABY7GLC0_9GAMM</name>
<dbReference type="PANTHER" id="PTHR43630:SF2">
    <property type="entry name" value="GLYCOSYLTRANSFERASE"/>
    <property type="match status" value="1"/>
</dbReference>
<dbReference type="Pfam" id="PF00535">
    <property type="entry name" value="Glycos_transf_2"/>
    <property type="match status" value="1"/>
</dbReference>
<accession>A0ABY7GLC0</accession>
<dbReference type="SUPFAM" id="SSF53448">
    <property type="entry name" value="Nucleotide-diphospho-sugar transferases"/>
    <property type="match status" value="1"/>
</dbReference>
<dbReference type="PANTHER" id="PTHR43630">
    <property type="entry name" value="POLY-BETA-1,6-N-ACETYL-D-GLUCOSAMINE SYNTHASE"/>
    <property type="match status" value="1"/>
</dbReference>
<evidence type="ECO:0000256" key="1">
    <source>
        <dbReference type="ARBA" id="ARBA00038494"/>
    </source>
</evidence>
<dbReference type="RefSeq" id="WP_255190275.1">
    <property type="nucleotide sequence ID" value="NZ_CP113517.1"/>
</dbReference>
<feature type="domain" description="Glycosyltransferase 2-like" evidence="2">
    <location>
        <begin position="3"/>
        <end position="99"/>
    </location>
</feature>
<protein>
    <submittedName>
        <fullName evidence="3">Glycosyltransferase family 2 protein</fullName>
    </submittedName>
</protein>
<evidence type="ECO:0000313" key="4">
    <source>
        <dbReference type="Proteomes" id="UP001162780"/>
    </source>
</evidence>